<dbReference type="InterPro" id="IPR001810">
    <property type="entry name" value="F-box_dom"/>
</dbReference>
<evidence type="ECO:0000313" key="2">
    <source>
        <dbReference type="EMBL" id="KAK9930465.1"/>
    </source>
</evidence>
<feature type="domain" description="F-box" evidence="1">
    <location>
        <begin position="7"/>
        <end position="39"/>
    </location>
</feature>
<name>A0AAW1X4E8_RUBAR</name>
<dbReference type="AlphaFoldDB" id="A0AAW1X4E8"/>
<proteinExistence type="predicted"/>
<evidence type="ECO:0000259" key="1">
    <source>
        <dbReference type="Pfam" id="PF00646"/>
    </source>
</evidence>
<dbReference type="Pfam" id="PF07823">
    <property type="entry name" value="CPDase"/>
    <property type="match status" value="1"/>
</dbReference>
<dbReference type="PANTHER" id="PTHR28141:SF1">
    <property type="entry name" value="2',3'-CYCLIC-NUCLEOTIDE 3'-PHOSPHODIESTERASE"/>
    <property type="match status" value="1"/>
</dbReference>
<comment type="caution">
    <text evidence="2">The sequence shown here is derived from an EMBL/GenBank/DDBJ whole genome shotgun (WGS) entry which is preliminary data.</text>
</comment>
<dbReference type="EMBL" id="JBEDUW010000005">
    <property type="protein sequence ID" value="KAK9930465.1"/>
    <property type="molecule type" value="Genomic_DNA"/>
</dbReference>
<dbReference type="Proteomes" id="UP001457282">
    <property type="component" value="Unassembled WGS sequence"/>
</dbReference>
<keyword evidence="3" id="KW-1185">Reference proteome</keyword>
<dbReference type="SUPFAM" id="SSF81383">
    <property type="entry name" value="F-box domain"/>
    <property type="match status" value="1"/>
</dbReference>
<dbReference type="CDD" id="cd22157">
    <property type="entry name" value="F-box_AtFBW1-like"/>
    <property type="match status" value="1"/>
</dbReference>
<dbReference type="Gene3D" id="1.20.1280.50">
    <property type="match status" value="1"/>
</dbReference>
<protein>
    <recommendedName>
        <fullName evidence="1">F-box domain-containing protein</fullName>
    </recommendedName>
</protein>
<dbReference type="PANTHER" id="PTHR28141">
    <property type="entry name" value="2',3'-CYCLIC-NUCLEOTIDE 3'-PHOSPHODIESTERASE"/>
    <property type="match status" value="1"/>
</dbReference>
<dbReference type="GO" id="GO:0004113">
    <property type="term" value="F:2',3'-cyclic-nucleotide 3'-phosphodiesterase activity"/>
    <property type="evidence" value="ECO:0007669"/>
    <property type="project" value="TreeGrafter"/>
</dbReference>
<dbReference type="InterPro" id="IPR012386">
    <property type="entry name" value="Cyclic-nucl_3Pdiesterase"/>
</dbReference>
<dbReference type="InterPro" id="IPR036047">
    <property type="entry name" value="F-box-like_dom_sf"/>
</dbReference>
<evidence type="ECO:0000313" key="3">
    <source>
        <dbReference type="Proteomes" id="UP001457282"/>
    </source>
</evidence>
<dbReference type="Pfam" id="PF00646">
    <property type="entry name" value="F-box"/>
    <property type="match status" value="1"/>
</dbReference>
<dbReference type="SUPFAM" id="SSF55144">
    <property type="entry name" value="LigT-like"/>
    <property type="match status" value="1"/>
</dbReference>
<dbReference type="GO" id="GO:0009187">
    <property type="term" value="P:cyclic nucleotide metabolic process"/>
    <property type="evidence" value="ECO:0007669"/>
    <property type="project" value="TreeGrafter"/>
</dbReference>
<gene>
    <name evidence="2" type="ORF">M0R45_027502</name>
</gene>
<sequence length="438" mass="49861">MTEFGKDLVEKILSILPPKTLMRFKCTSKEWYALINNPSVEDIKIPLSMILKTSGESLGIIGHCNGIICLLLVDSFQVILWNPAIQEFKLLPPLPFLPDDLWCKHAQVWNESLALLGWAGWMPVDIVDASFGIWVMDDHELGGPTGPWTKHITFEPTEKPLAFLNGDEILMYDFNECIFSYNLGTKRRKDLQIQTGPSNDIIITVVYVKSIVSILGDNKLESRDNSTIKNFSLLEYFPSNSLTVNKKWNSYSLWAIPPDDVSQRIKKVMKGLRAEFGGPEIEPHIPVVGSIRMSHEDLLDKLRSLRSCNQCNVCTYQAKVESVVIRNFYHQCVSLLIDSSTEVSKHLRYITGIFCGHFGFYKDVRPHLSLLYGNLTEEERKIALERVSILDESISSLSFTITQFAVYKIDYKDTTLKSWKKIAAYTLPSHLMLENENA</sequence>
<organism evidence="2 3">
    <name type="scientific">Rubus argutus</name>
    <name type="common">Southern blackberry</name>
    <dbReference type="NCBI Taxonomy" id="59490"/>
    <lineage>
        <taxon>Eukaryota</taxon>
        <taxon>Viridiplantae</taxon>
        <taxon>Streptophyta</taxon>
        <taxon>Embryophyta</taxon>
        <taxon>Tracheophyta</taxon>
        <taxon>Spermatophyta</taxon>
        <taxon>Magnoliopsida</taxon>
        <taxon>eudicotyledons</taxon>
        <taxon>Gunneridae</taxon>
        <taxon>Pentapetalae</taxon>
        <taxon>rosids</taxon>
        <taxon>fabids</taxon>
        <taxon>Rosales</taxon>
        <taxon>Rosaceae</taxon>
        <taxon>Rosoideae</taxon>
        <taxon>Rosoideae incertae sedis</taxon>
        <taxon>Rubus</taxon>
    </lineage>
</organism>
<reference evidence="2 3" key="1">
    <citation type="journal article" date="2023" name="G3 (Bethesda)">
        <title>A chromosome-length genome assembly and annotation of blackberry (Rubus argutus, cv. 'Hillquist').</title>
        <authorList>
            <person name="Bruna T."/>
            <person name="Aryal R."/>
            <person name="Dudchenko O."/>
            <person name="Sargent D.J."/>
            <person name="Mead D."/>
            <person name="Buti M."/>
            <person name="Cavallini A."/>
            <person name="Hytonen T."/>
            <person name="Andres J."/>
            <person name="Pham M."/>
            <person name="Weisz D."/>
            <person name="Mascagni F."/>
            <person name="Usai G."/>
            <person name="Natali L."/>
            <person name="Bassil N."/>
            <person name="Fernandez G.E."/>
            <person name="Lomsadze A."/>
            <person name="Armour M."/>
            <person name="Olukolu B."/>
            <person name="Poorten T."/>
            <person name="Britton C."/>
            <person name="Davik J."/>
            <person name="Ashrafi H."/>
            <person name="Aiden E.L."/>
            <person name="Borodovsky M."/>
            <person name="Worthington M."/>
        </authorList>
    </citation>
    <scope>NUCLEOTIDE SEQUENCE [LARGE SCALE GENOMIC DNA]</scope>
    <source>
        <strain evidence="2">PI 553951</strain>
    </source>
</reference>
<dbReference type="Gene3D" id="3.90.1140.10">
    <property type="entry name" value="Cyclic phosphodiesterase"/>
    <property type="match status" value="1"/>
</dbReference>
<accession>A0AAW1X4E8</accession>
<dbReference type="InterPro" id="IPR009097">
    <property type="entry name" value="Cyclic_Pdiesterase"/>
</dbReference>